<dbReference type="InterPro" id="IPR045339">
    <property type="entry name" value="DUF6534"/>
</dbReference>
<protein>
    <recommendedName>
        <fullName evidence="2">DUF6534 domain-containing protein</fullName>
    </recommendedName>
</protein>
<dbReference type="AlphaFoldDB" id="A0AAD7TYC2"/>
<name>A0AAD7TYC2_9APHY</name>
<keyword evidence="1" id="KW-1133">Transmembrane helix</keyword>
<dbReference type="Pfam" id="PF20152">
    <property type="entry name" value="DUF6534"/>
    <property type="match status" value="1"/>
</dbReference>
<accession>A0AAD7TYC2</accession>
<feature type="transmembrane region" description="Helical" evidence="1">
    <location>
        <begin position="205"/>
        <end position="228"/>
    </location>
</feature>
<evidence type="ECO:0000313" key="4">
    <source>
        <dbReference type="Proteomes" id="UP001215151"/>
    </source>
</evidence>
<feature type="transmembrane region" description="Helical" evidence="1">
    <location>
        <begin position="95"/>
        <end position="118"/>
    </location>
</feature>
<feature type="transmembrane region" description="Helical" evidence="1">
    <location>
        <begin position="64"/>
        <end position="89"/>
    </location>
</feature>
<dbReference type="PANTHER" id="PTHR40465:SF1">
    <property type="entry name" value="DUF6534 DOMAIN-CONTAINING PROTEIN"/>
    <property type="match status" value="1"/>
</dbReference>
<keyword evidence="1" id="KW-0812">Transmembrane</keyword>
<dbReference type="Proteomes" id="UP001215151">
    <property type="component" value="Unassembled WGS sequence"/>
</dbReference>
<feature type="transmembrane region" description="Helical" evidence="1">
    <location>
        <begin position="240"/>
        <end position="261"/>
    </location>
</feature>
<evidence type="ECO:0000256" key="1">
    <source>
        <dbReference type="SAM" id="Phobius"/>
    </source>
</evidence>
<reference evidence="3" key="1">
    <citation type="submission" date="2022-11" db="EMBL/GenBank/DDBJ databases">
        <title>Genome Sequence of Cubamyces cubensis.</title>
        <authorList>
            <person name="Buettner E."/>
        </authorList>
    </citation>
    <scope>NUCLEOTIDE SEQUENCE</scope>
    <source>
        <strain evidence="3">MPL-01</strain>
    </source>
</reference>
<feature type="domain" description="DUF6534" evidence="2">
    <location>
        <begin position="216"/>
        <end position="281"/>
    </location>
</feature>
<dbReference type="PANTHER" id="PTHR40465">
    <property type="entry name" value="CHROMOSOME 1, WHOLE GENOME SHOTGUN SEQUENCE"/>
    <property type="match status" value="1"/>
</dbReference>
<evidence type="ECO:0000259" key="2">
    <source>
        <dbReference type="Pfam" id="PF20152"/>
    </source>
</evidence>
<feature type="transmembrane region" description="Helical" evidence="1">
    <location>
        <begin position="23"/>
        <end position="43"/>
    </location>
</feature>
<evidence type="ECO:0000313" key="3">
    <source>
        <dbReference type="EMBL" id="KAJ8489129.1"/>
    </source>
</evidence>
<keyword evidence="4" id="KW-1185">Reference proteome</keyword>
<gene>
    <name evidence="3" type="ORF">ONZ51_g3102</name>
</gene>
<feature type="transmembrane region" description="Helical" evidence="1">
    <location>
        <begin position="153"/>
        <end position="174"/>
    </location>
</feature>
<dbReference type="EMBL" id="JAPEVG010000053">
    <property type="protein sequence ID" value="KAJ8489129.1"/>
    <property type="molecule type" value="Genomic_DNA"/>
</dbReference>
<organism evidence="3 4">
    <name type="scientific">Trametes cubensis</name>
    <dbReference type="NCBI Taxonomy" id="1111947"/>
    <lineage>
        <taxon>Eukaryota</taxon>
        <taxon>Fungi</taxon>
        <taxon>Dikarya</taxon>
        <taxon>Basidiomycota</taxon>
        <taxon>Agaricomycotina</taxon>
        <taxon>Agaricomycetes</taxon>
        <taxon>Polyporales</taxon>
        <taxon>Polyporaceae</taxon>
        <taxon>Trametes</taxon>
    </lineage>
</organism>
<comment type="caution">
    <text evidence="3">The sequence shown here is derived from an EMBL/GenBank/DDBJ whole genome shotgun (WGS) entry which is preliminary data.</text>
</comment>
<sequence>MPLLPRNDIVDLVYTSVADVPSLSTWLGAFLLATFICLMLYGLTLHQSYRYSRLFPEDIILLKAIVLLTVVAETVHIALCMHICYFYLVTNYFNAAALLEGVWSFRILPIMTATIIALSQGYEHITWKESNFMTYNHPCSFFARRVYLLGGRYRIIVAVIPALMLTAVGGYSQVGLNVLKVMLTSKLVQDLLFIFETFAKFQKHAWLTSAGFTAALLIDILLSGTLIITLHRSRTGFKGVFTVLSLVFALVAPDNLLYVAFNIIATDCYANSLLAVLNSRHTLANKVQGDCFTSATLGRPMLPRTVDTQCNAIEMWNVPQSQLPNSAGADVSSTVVDIKIQPDRDVPIVIQGDEDSVRSEGMESK</sequence>
<keyword evidence="1" id="KW-0472">Membrane</keyword>
<proteinExistence type="predicted"/>